<gene>
    <name evidence="1" type="ORF">BJ508DRAFT_416809</name>
</gene>
<evidence type="ECO:0000313" key="1">
    <source>
        <dbReference type="EMBL" id="RPA77874.1"/>
    </source>
</evidence>
<dbReference type="EMBL" id="ML119719">
    <property type="protein sequence ID" value="RPA77874.1"/>
    <property type="molecule type" value="Genomic_DNA"/>
</dbReference>
<proteinExistence type="predicted"/>
<protein>
    <submittedName>
        <fullName evidence="1">Uncharacterized protein</fullName>
    </submittedName>
</protein>
<reference evidence="1 2" key="1">
    <citation type="journal article" date="2018" name="Nat. Ecol. Evol.">
        <title>Pezizomycetes genomes reveal the molecular basis of ectomycorrhizal truffle lifestyle.</title>
        <authorList>
            <person name="Murat C."/>
            <person name="Payen T."/>
            <person name="Noel B."/>
            <person name="Kuo A."/>
            <person name="Morin E."/>
            <person name="Chen J."/>
            <person name="Kohler A."/>
            <person name="Krizsan K."/>
            <person name="Balestrini R."/>
            <person name="Da Silva C."/>
            <person name="Montanini B."/>
            <person name="Hainaut M."/>
            <person name="Levati E."/>
            <person name="Barry K.W."/>
            <person name="Belfiori B."/>
            <person name="Cichocki N."/>
            <person name="Clum A."/>
            <person name="Dockter R.B."/>
            <person name="Fauchery L."/>
            <person name="Guy J."/>
            <person name="Iotti M."/>
            <person name="Le Tacon F."/>
            <person name="Lindquist E.A."/>
            <person name="Lipzen A."/>
            <person name="Malagnac F."/>
            <person name="Mello A."/>
            <person name="Molinier V."/>
            <person name="Miyauchi S."/>
            <person name="Poulain J."/>
            <person name="Riccioni C."/>
            <person name="Rubini A."/>
            <person name="Sitrit Y."/>
            <person name="Splivallo R."/>
            <person name="Traeger S."/>
            <person name="Wang M."/>
            <person name="Zifcakova L."/>
            <person name="Wipf D."/>
            <person name="Zambonelli A."/>
            <person name="Paolocci F."/>
            <person name="Nowrousian M."/>
            <person name="Ottonello S."/>
            <person name="Baldrian P."/>
            <person name="Spatafora J.W."/>
            <person name="Henrissat B."/>
            <person name="Nagy L.G."/>
            <person name="Aury J.M."/>
            <person name="Wincker P."/>
            <person name="Grigoriev I.V."/>
            <person name="Bonfante P."/>
            <person name="Martin F.M."/>
        </authorList>
    </citation>
    <scope>NUCLEOTIDE SEQUENCE [LARGE SCALE GENOMIC DNA]</scope>
    <source>
        <strain evidence="1 2">RN42</strain>
    </source>
</reference>
<dbReference type="AlphaFoldDB" id="A0A3N4I7V5"/>
<organism evidence="1 2">
    <name type="scientific">Ascobolus immersus RN42</name>
    <dbReference type="NCBI Taxonomy" id="1160509"/>
    <lineage>
        <taxon>Eukaryota</taxon>
        <taxon>Fungi</taxon>
        <taxon>Dikarya</taxon>
        <taxon>Ascomycota</taxon>
        <taxon>Pezizomycotina</taxon>
        <taxon>Pezizomycetes</taxon>
        <taxon>Pezizales</taxon>
        <taxon>Ascobolaceae</taxon>
        <taxon>Ascobolus</taxon>
    </lineage>
</organism>
<dbReference type="Proteomes" id="UP000275078">
    <property type="component" value="Unassembled WGS sequence"/>
</dbReference>
<accession>A0A3N4I7V5</accession>
<keyword evidence="2" id="KW-1185">Reference proteome</keyword>
<sequence>MQEYFHSLPFGTLDPSNFGGHGGDYLYDFYVRIHTPDMQRTSGRSSNYHYPHFFQPFLNDYIRLYINHLTPYLNHLRDTKPWILHSNHDPRNDFKLILENVGAIVQRKNANGEWEKINKGQIRTMTFILRDLLAEMSSLLGLETENEELRYREIRRTSSRGLLLVNRLGARSRFFGSQRLSDLMDKYMAPSEEEVNWDVVRGIEAATRLREDTEPGRFH</sequence>
<name>A0A3N4I7V5_ASCIM</name>
<evidence type="ECO:0000313" key="2">
    <source>
        <dbReference type="Proteomes" id="UP000275078"/>
    </source>
</evidence>